<accession>A0A561U7M1</accession>
<evidence type="ECO:0000313" key="2">
    <source>
        <dbReference type="EMBL" id="TWF95365.1"/>
    </source>
</evidence>
<dbReference type="PANTHER" id="PTHR34853">
    <property type="match status" value="1"/>
</dbReference>
<evidence type="ECO:0000313" key="3">
    <source>
        <dbReference type="Proteomes" id="UP000316184"/>
    </source>
</evidence>
<dbReference type="Gene3D" id="1.10.260.130">
    <property type="match status" value="1"/>
</dbReference>
<dbReference type="EMBL" id="VIWX01000002">
    <property type="protein sequence ID" value="TWF95365.1"/>
    <property type="molecule type" value="Genomic_DNA"/>
</dbReference>
<gene>
    <name evidence="2" type="ORF">FHU35_12359</name>
</gene>
<dbReference type="Gene3D" id="3.40.50.1820">
    <property type="entry name" value="alpha/beta hydrolase"/>
    <property type="match status" value="1"/>
</dbReference>
<protein>
    <submittedName>
        <fullName evidence="2">Secretory lipase</fullName>
    </submittedName>
</protein>
<dbReference type="GO" id="GO:0004806">
    <property type="term" value="F:triacylglycerol lipase activity"/>
    <property type="evidence" value="ECO:0007669"/>
    <property type="project" value="InterPro"/>
</dbReference>
<dbReference type="Proteomes" id="UP000316184">
    <property type="component" value="Unassembled WGS sequence"/>
</dbReference>
<proteinExistence type="predicted"/>
<dbReference type="SUPFAM" id="SSF53474">
    <property type="entry name" value="alpha/beta-Hydrolases"/>
    <property type="match status" value="1"/>
</dbReference>
<reference evidence="2 3" key="1">
    <citation type="submission" date="2019-06" db="EMBL/GenBank/DDBJ databases">
        <title>Sequencing the genomes of 1000 actinobacteria strains.</title>
        <authorList>
            <person name="Klenk H.-P."/>
        </authorList>
    </citation>
    <scope>NUCLEOTIDE SEQUENCE [LARGE SCALE GENOMIC DNA]</scope>
    <source>
        <strain evidence="2 3">DSM 46699</strain>
    </source>
</reference>
<dbReference type="PROSITE" id="PS51257">
    <property type="entry name" value="PROKAR_LIPOPROTEIN"/>
    <property type="match status" value="1"/>
</dbReference>
<dbReference type="PIRSF" id="PIRSF029171">
    <property type="entry name" value="Esterase_LipA"/>
    <property type="match status" value="1"/>
</dbReference>
<sequence>MPEFTHRTRAVALVVTALGVACGTAAVAPAAGGDRPAEVAEAAQQPGPFDDTFYVPPKALPAGQPGDVIRWRPALPALNSANADGWQVMYLSTNALGERDAVTATVLVPKNADPATTPIVGYAPGTQGPAFKCTASQAIERGTLYDQPAVNDLLSRGYAVAVTDYEGYSPETTPTYITGRSEGPAVIDAVRAAQRFPQADLEPDAKVAFQGYSQGGGAVMWAGQQQPTYAPELNLVGVAGGGVPADLNEVAEGLDGYVGFGFLAFAAVGLDAAYPELDLDSYLNETGEKAITEAKQQDCVVELLAKYPGKKISDYTTHDPLPTPQWQARIEENRLGATAIQVPVFQYHASADEIVNTPQADALHRRYCELAVPVTWKTYASDHLSGIFAGNADAGQFLADRFEGKPPEPNC</sequence>
<feature type="signal peptide" evidence="1">
    <location>
        <begin position="1"/>
        <end position="30"/>
    </location>
</feature>
<evidence type="ECO:0000256" key="1">
    <source>
        <dbReference type="SAM" id="SignalP"/>
    </source>
</evidence>
<comment type="caution">
    <text evidence="2">The sequence shown here is derived from an EMBL/GenBank/DDBJ whole genome shotgun (WGS) entry which is preliminary data.</text>
</comment>
<feature type="chain" id="PRO_5022051705" evidence="1">
    <location>
        <begin position="31"/>
        <end position="411"/>
    </location>
</feature>
<dbReference type="OrthoDB" id="9798122at2"/>
<dbReference type="AlphaFoldDB" id="A0A561U7M1"/>
<dbReference type="InterPro" id="IPR005152">
    <property type="entry name" value="Lipase_secreted"/>
</dbReference>
<keyword evidence="3" id="KW-1185">Reference proteome</keyword>
<dbReference type="GO" id="GO:0016042">
    <property type="term" value="P:lipid catabolic process"/>
    <property type="evidence" value="ECO:0007669"/>
    <property type="project" value="InterPro"/>
</dbReference>
<dbReference type="Pfam" id="PF03583">
    <property type="entry name" value="LIP"/>
    <property type="match status" value="1"/>
</dbReference>
<dbReference type="RefSeq" id="WP_145738356.1">
    <property type="nucleotide sequence ID" value="NZ_VIWX01000002.1"/>
</dbReference>
<dbReference type="PANTHER" id="PTHR34853:SF1">
    <property type="entry name" value="LIPASE 5"/>
    <property type="match status" value="1"/>
</dbReference>
<keyword evidence="1" id="KW-0732">Signal</keyword>
<name>A0A561U7M1_9PSEU</name>
<organism evidence="2 3">
    <name type="scientific">Saccharopolyspora dendranthemae</name>
    <dbReference type="NCBI Taxonomy" id="1181886"/>
    <lineage>
        <taxon>Bacteria</taxon>
        <taxon>Bacillati</taxon>
        <taxon>Actinomycetota</taxon>
        <taxon>Actinomycetes</taxon>
        <taxon>Pseudonocardiales</taxon>
        <taxon>Pseudonocardiaceae</taxon>
        <taxon>Saccharopolyspora</taxon>
    </lineage>
</organism>
<dbReference type="InterPro" id="IPR029058">
    <property type="entry name" value="AB_hydrolase_fold"/>
</dbReference>